<dbReference type="EMBL" id="LAZR01017574">
    <property type="protein sequence ID" value="KKL99847.1"/>
    <property type="molecule type" value="Genomic_DNA"/>
</dbReference>
<accession>A0A0F9JLP5</accession>
<comment type="caution">
    <text evidence="2">The sequence shown here is derived from an EMBL/GenBank/DDBJ whole genome shotgun (WGS) entry which is preliminary data.</text>
</comment>
<protein>
    <submittedName>
        <fullName evidence="2">Uncharacterized protein</fullName>
    </submittedName>
</protein>
<organism evidence="2">
    <name type="scientific">marine sediment metagenome</name>
    <dbReference type="NCBI Taxonomy" id="412755"/>
    <lineage>
        <taxon>unclassified sequences</taxon>
        <taxon>metagenomes</taxon>
        <taxon>ecological metagenomes</taxon>
    </lineage>
</organism>
<dbReference type="AlphaFoldDB" id="A0A0F9JLP5"/>
<name>A0A0F9JLP5_9ZZZZ</name>
<gene>
    <name evidence="2" type="ORF">LCGC14_1810320</name>
</gene>
<feature type="compositionally biased region" description="Basic and acidic residues" evidence="1">
    <location>
        <begin position="142"/>
        <end position="155"/>
    </location>
</feature>
<sequence length="155" mass="18050">MASTQLALEVQERLRVVAHILDDFDEAIKFQARHEEAKAHFPGEIQKLAQERDALKASIASLEETFQKEKVSNQRARFAQKTADDNQQKEIKLEIESLLERKSELKKSHEIRMKATEKEYEGLIAGKRAERTLEEEALQTARNDREEYKRRAASW</sequence>
<proteinExistence type="predicted"/>
<feature type="region of interest" description="Disordered" evidence="1">
    <location>
        <begin position="135"/>
        <end position="155"/>
    </location>
</feature>
<reference evidence="2" key="1">
    <citation type="journal article" date="2015" name="Nature">
        <title>Complex archaea that bridge the gap between prokaryotes and eukaryotes.</title>
        <authorList>
            <person name="Spang A."/>
            <person name="Saw J.H."/>
            <person name="Jorgensen S.L."/>
            <person name="Zaremba-Niedzwiedzka K."/>
            <person name="Martijn J."/>
            <person name="Lind A.E."/>
            <person name="van Eijk R."/>
            <person name="Schleper C."/>
            <person name="Guy L."/>
            <person name="Ettema T.J."/>
        </authorList>
    </citation>
    <scope>NUCLEOTIDE SEQUENCE</scope>
</reference>
<evidence type="ECO:0000313" key="2">
    <source>
        <dbReference type="EMBL" id="KKL99847.1"/>
    </source>
</evidence>
<evidence type="ECO:0000256" key="1">
    <source>
        <dbReference type="SAM" id="MobiDB-lite"/>
    </source>
</evidence>